<feature type="compositionally biased region" description="Gly residues" evidence="1">
    <location>
        <begin position="916"/>
        <end position="925"/>
    </location>
</feature>
<dbReference type="GO" id="GO:0012505">
    <property type="term" value="C:endomembrane system"/>
    <property type="evidence" value="ECO:0007669"/>
    <property type="project" value="TreeGrafter"/>
</dbReference>
<dbReference type="PROSITE" id="PS50191">
    <property type="entry name" value="CRAL_TRIO"/>
    <property type="match status" value="1"/>
</dbReference>
<name>A0AAW0EP37_9TRYP</name>
<dbReference type="InterPro" id="IPR036865">
    <property type="entry name" value="CRAL-TRIO_dom_sf"/>
</dbReference>
<feature type="region of interest" description="Disordered" evidence="1">
    <location>
        <begin position="338"/>
        <end position="359"/>
    </location>
</feature>
<organism evidence="3 4">
    <name type="scientific">Novymonas esmeraldas</name>
    <dbReference type="NCBI Taxonomy" id="1808958"/>
    <lineage>
        <taxon>Eukaryota</taxon>
        <taxon>Discoba</taxon>
        <taxon>Euglenozoa</taxon>
        <taxon>Kinetoplastea</taxon>
        <taxon>Metakinetoplastina</taxon>
        <taxon>Trypanosomatida</taxon>
        <taxon>Trypanosomatidae</taxon>
        <taxon>Novymonas</taxon>
    </lineage>
</organism>
<dbReference type="AlphaFoldDB" id="A0AAW0EP37"/>
<feature type="region of interest" description="Disordered" evidence="1">
    <location>
        <begin position="280"/>
        <end position="306"/>
    </location>
</feature>
<reference evidence="3 4" key="1">
    <citation type="journal article" date="2021" name="MBio">
        <title>A New Model Trypanosomatid, Novymonas esmeraldas: Genomic Perception of Its 'Candidatus Pandoraea novymonadis' Endosymbiont.</title>
        <authorList>
            <person name="Zakharova A."/>
            <person name="Saura A."/>
            <person name="Butenko A."/>
            <person name="Podesvova L."/>
            <person name="Warmusova S."/>
            <person name="Kostygov A.Y."/>
            <person name="Nenarokova A."/>
            <person name="Lukes J."/>
            <person name="Opperdoes F.R."/>
            <person name="Yurchenko V."/>
        </authorList>
    </citation>
    <scope>NUCLEOTIDE SEQUENCE [LARGE SCALE GENOMIC DNA]</scope>
    <source>
        <strain evidence="3 4">E262AT.01</strain>
    </source>
</reference>
<proteinExistence type="predicted"/>
<evidence type="ECO:0000313" key="4">
    <source>
        <dbReference type="Proteomes" id="UP001430356"/>
    </source>
</evidence>
<gene>
    <name evidence="3" type="ORF">NESM_000439700</name>
</gene>
<dbReference type="InterPro" id="IPR001251">
    <property type="entry name" value="CRAL-TRIO_dom"/>
</dbReference>
<dbReference type="Proteomes" id="UP001430356">
    <property type="component" value="Unassembled WGS sequence"/>
</dbReference>
<dbReference type="Pfam" id="PF00650">
    <property type="entry name" value="CRAL_TRIO"/>
    <property type="match status" value="1"/>
</dbReference>
<feature type="region of interest" description="Disordered" evidence="1">
    <location>
        <begin position="911"/>
        <end position="966"/>
    </location>
</feature>
<keyword evidence="4" id="KW-1185">Reference proteome</keyword>
<comment type="caution">
    <text evidence="3">The sequence shown here is derived from an EMBL/GenBank/DDBJ whole genome shotgun (WGS) entry which is preliminary data.</text>
</comment>
<dbReference type="CDD" id="cd00170">
    <property type="entry name" value="SEC14"/>
    <property type="match status" value="1"/>
</dbReference>
<sequence length="995" mass="108714">MFQCPPQHAAALAEVKRAVEVHHSYLDGWIYLFLANKKYDVGETVAKLVRRQEMERAVFVNYVMTDTLRKSMRAGIVQYIGRDKEGHPVLYFNTARDCPKAEQRPERQANMDMFLGWAARCDRHNPTATVTWLINQKDASMLRNTDLIFQKDMALRTSKFFPGVVGRMFICNMSGALTFVMKPLLRQLPQAISECIFLFSAGDIKRGELLKRIDAEVLPVEMGGRNDCDHYPNYERFATTVEGYFERCVTAIRAGISIKEMEMMEEFGVDKDGVRARGAGVGAADSARAAGTRRGGSTPRSPIATAASEETLDVATMCDPCAVTVDAEENRITVQSAVRRGRRGDRPGSPTHAAGDMDWNTSFASPPAAMHALLHRVPSADFFDCVSEPSGSTQDWADAVTTKAGLYRVQLTAIAEFSCAAVLRKVFTQSHAGSGGGGAAAAAAAAAAEEQRDACTRDWVSFRCQCVALAPQLQQLLAALRLGAVVPPDEEGEVITKLRRCGHFMFNLFPQTRQTIPFLLLDWFAAGATARHRNASGAGAAHAELDVLAVNPRRLAFRLDCTSPDNVLLSAQAGAVEFMENWDDLIEVEQRKGRVARRLLLTWPPQTDRATFEAHLRSRARQLWTQLTPRFRVYIEAKVGISIAEFIAHYGLLVAGGRIDESAEWYRQLFAAVLQYRERLRRNWLFYVFPPADHAESSTAAADAAEPPTMEELLQARGDPDTDVEAAVALTALVEQSVRYTADQLSTDGAGGTVATRTIVERYLEVSKAKIYIPYDLQRTGVLPSESIEQHKRAAATSLREAQAPLQEFLFALVSLAALRHEYPAGMTEAEIKTQLHVAKSASAVAIRDRQDHRAVAISFARVCSELQGSFGTDAYNLLATYPAAAMPADGYALGLELLLAVAILRHRRRGSSGSSSGGGGGSGAQDGTASPLPRDLLPSGPGSSEDDASIADVGSAVREPPSPPTFSVDSLVETLNAVHHPASRLASLKRMYIY</sequence>
<evidence type="ECO:0000256" key="1">
    <source>
        <dbReference type="SAM" id="MobiDB-lite"/>
    </source>
</evidence>
<protein>
    <submittedName>
        <fullName evidence="3">CRAL/TRIO domain containing protein</fullName>
    </submittedName>
</protein>
<dbReference type="GO" id="GO:0140284">
    <property type="term" value="C:endoplasmic reticulum-endosome membrane contact site"/>
    <property type="evidence" value="ECO:0007669"/>
    <property type="project" value="TreeGrafter"/>
</dbReference>
<accession>A0AAW0EP37</accession>
<dbReference type="InterPro" id="IPR055777">
    <property type="entry name" value="DUF7353"/>
</dbReference>
<feature type="compositionally biased region" description="Low complexity" evidence="1">
    <location>
        <begin position="280"/>
        <end position="298"/>
    </location>
</feature>
<dbReference type="PANTHER" id="PTHR46384">
    <property type="entry name" value="MOTILE SPERM DOMAIN-CONTAINING PROTEIN 2"/>
    <property type="match status" value="1"/>
</dbReference>
<dbReference type="Pfam" id="PF24044">
    <property type="entry name" value="DUF7353"/>
    <property type="match status" value="1"/>
</dbReference>
<evidence type="ECO:0000259" key="2">
    <source>
        <dbReference type="PROSITE" id="PS50191"/>
    </source>
</evidence>
<evidence type="ECO:0000313" key="3">
    <source>
        <dbReference type="EMBL" id="KAK7195154.1"/>
    </source>
</evidence>
<dbReference type="SUPFAM" id="SSF52087">
    <property type="entry name" value="CRAL/TRIO domain"/>
    <property type="match status" value="1"/>
</dbReference>
<dbReference type="Gene3D" id="3.40.525.10">
    <property type="entry name" value="CRAL-TRIO lipid binding domain"/>
    <property type="match status" value="1"/>
</dbReference>
<dbReference type="EMBL" id="JAECZO010000048">
    <property type="protein sequence ID" value="KAK7195154.1"/>
    <property type="molecule type" value="Genomic_DNA"/>
</dbReference>
<dbReference type="PANTHER" id="PTHR46384:SF2">
    <property type="entry name" value="CRAL-TRIO DOMAIN-CONTAINING PROTEIN"/>
    <property type="match status" value="1"/>
</dbReference>
<feature type="domain" description="CRAL-TRIO" evidence="2">
    <location>
        <begin position="64"/>
        <end position="230"/>
    </location>
</feature>
<dbReference type="InterPro" id="IPR053012">
    <property type="entry name" value="ER-organelle_contact"/>
</dbReference>